<comment type="caution">
    <text evidence="1">The sequence shown here is derived from an EMBL/GenBank/DDBJ whole genome shotgun (WGS) entry which is preliminary data.</text>
</comment>
<protein>
    <submittedName>
        <fullName evidence="1">Uncharacterized protein</fullName>
    </submittedName>
</protein>
<dbReference type="Proteomes" id="UP000790347">
    <property type="component" value="Unassembled WGS sequence"/>
</dbReference>
<evidence type="ECO:0000313" key="1">
    <source>
        <dbReference type="EMBL" id="KAH9501568.1"/>
    </source>
</evidence>
<accession>A0A922HRT3</accession>
<reference evidence="1" key="1">
    <citation type="submission" date="2013-05" db="EMBL/GenBank/DDBJ databases">
        <authorList>
            <person name="Yim A.K.Y."/>
            <person name="Chan T.F."/>
            <person name="Ji K.M."/>
            <person name="Liu X.Y."/>
            <person name="Zhou J.W."/>
            <person name="Li R.Q."/>
            <person name="Yang K.Y."/>
            <person name="Li J."/>
            <person name="Li M."/>
            <person name="Law P.T.W."/>
            <person name="Wu Y.L."/>
            <person name="Cai Z.L."/>
            <person name="Qin H."/>
            <person name="Bao Y."/>
            <person name="Leung R.K.K."/>
            <person name="Ng P.K.S."/>
            <person name="Zou J."/>
            <person name="Zhong X.J."/>
            <person name="Ran P.X."/>
            <person name="Zhong N.S."/>
            <person name="Liu Z.G."/>
            <person name="Tsui S.K.W."/>
        </authorList>
    </citation>
    <scope>NUCLEOTIDE SEQUENCE</scope>
    <source>
        <strain evidence="1">Derf</strain>
        <tissue evidence="1">Whole organism</tissue>
    </source>
</reference>
<proteinExistence type="predicted"/>
<dbReference type="Gene3D" id="3.30.420.10">
    <property type="entry name" value="Ribonuclease H-like superfamily/Ribonuclease H"/>
    <property type="match status" value="1"/>
</dbReference>
<dbReference type="EMBL" id="ASGP02000006">
    <property type="protein sequence ID" value="KAH9501568.1"/>
    <property type="molecule type" value="Genomic_DNA"/>
</dbReference>
<sequence length="143" mass="16864">MVERVHLTFWNLLRVVVADSHNDLVVHLPSVLDVYRDTIHAMLGISSFEALFNHKLNEDYLLLNKKSVELQPYCKINRHSNITKPYNTKKTVQIKKPEFAFNCFINEKWTEDFNRFDSALIKYLEDSVSMEGKLLDPLPNYYQ</sequence>
<dbReference type="AlphaFoldDB" id="A0A922HRT3"/>
<dbReference type="GO" id="GO:0003676">
    <property type="term" value="F:nucleic acid binding"/>
    <property type="evidence" value="ECO:0007669"/>
    <property type="project" value="InterPro"/>
</dbReference>
<evidence type="ECO:0000313" key="2">
    <source>
        <dbReference type="Proteomes" id="UP000790347"/>
    </source>
</evidence>
<dbReference type="InterPro" id="IPR036397">
    <property type="entry name" value="RNaseH_sf"/>
</dbReference>
<reference evidence="1" key="2">
    <citation type="journal article" date="2022" name="Res Sq">
        <title>Comparative Genomics Reveals Insights into the Divergent Evolution of Astigmatic Mites and Household Pest Adaptations.</title>
        <authorList>
            <person name="Xiong Q."/>
            <person name="Wan A.T.-Y."/>
            <person name="Liu X.-Y."/>
            <person name="Fung C.S.-H."/>
            <person name="Xiao X."/>
            <person name="Malainual N."/>
            <person name="Hou J."/>
            <person name="Wang L."/>
            <person name="Wang M."/>
            <person name="Yang K."/>
            <person name="Cui Y."/>
            <person name="Leung E."/>
            <person name="Nong W."/>
            <person name="Shin S.-K."/>
            <person name="Au S."/>
            <person name="Jeong K.Y."/>
            <person name="Chew F.T."/>
            <person name="Hui J."/>
            <person name="Leung T.F."/>
            <person name="Tungtrongchitr A."/>
            <person name="Zhong N."/>
            <person name="Liu Z."/>
            <person name="Tsui S."/>
        </authorList>
    </citation>
    <scope>NUCLEOTIDE SEQUENCE</scope>
    <source>
        <strain evidence="1">Derf</strain>
        <tissue evidence="1">Whole organism</tissue>
    </source>
</reference>
<keyword evidence="2" id="KW-1185">Reference proteome</keyword>
<organism evidence="1 2">
    <name type="scientific">Dermatophagoides farinae</name>
    <name type="common">American house dust mite</name>
    <dbReference type="NCBI Taxonomy" id="6954"/>
    <lineage>
        <taxon>Eukaryota</taxon>
        <taxon>Metazoa</taxon>
        <taxon>Ecdysozoa</taxon>
        <taxon>Arthropoda</taxon>
        <taxon>Chelicerata</taxon>
        <taxon>Arachnida</taxon>
        <taxon>Acari</taxon>
        <taxon>Acariformes</taxon>
        <taxon>Sarcoptiformes</taxon>
        <taxon>Astigmata</taxon>
        <taxon>Psoroptidia</taxon>
        <taxon>Analgoidea</taxon>
        <taxon>Pyroglyphidae</taxon>
        <taxon>Dermatophagoidinae</taxon>
        <taxon>Dermatophagoides</taxon>
    </lineage>
</organism>
<gene>
    <name evidence="1" type="ORF">DERF_012409</name>
</gene>
<name>A0A922HRT3_DERFA</name>